<organism evidence="3 4">
    <name type="scientific">Mortierella hygrophila</name>
    <dbReference type="NCBI Taxonomy" id="979708"/>
    <lineage>
        <taxon>Eukaryota</taxon>
        <taxon>Fungi</taxon>
        <taxon>Fungi incertae sedis</taxon>
        <taxon>Mucoromycota</taxon>
        <taxon>Mortierellomycotina</taxon>
        <taxon>Mortierellomycetes</taxon>
        <taxon>Mortierellales</taxon>
        <taxon>Mortierellaceae</taxon>
        <taxon>Mortierella</taxon>
    </lineage>
</organism>
<dbReference type="SUPFAM" id="SSF55753">
    <property type="entry name" value="Actin depolymerizing proteins"/>
    <property type="match status" value="1"/>
</dbReference>
<gene>
    <name evidence="3" type="ORF">EC957_006155</name>
</gene>
<dbReference type="Proteomes" id="UP000723463">
    <property type="component" value="Unassembled WGS sequence"/>
</dbReference>
<dbReference type="GO" id="GO:0030833">
    <property type="term" value="P:regulation of actin filament polymerization"/>
    <property type="evidence" value="ECO:0007669"/>
    <property type="project" value="TreeGrafter"/>
</dbReference>
<feature type="region of interest" description="Disordered" evidence="1">
    <location>
        <begin position="212"/>
        <end position="242"/>
    </location>
</feature>
<dbReference type="Pfam" id="PF00241">
    <property type="entry name" value="Cofilin_ADF"/>
    <property type="match status" value="1"/>
</dbReference>
<feature type="domain" description="ADF-H" evidence="2">
    <location>
        <begin position="2"/>
        <end position="123"/>
    </location>
</feature>
<sequence>MSCDLTDPAILEAYQAIVSGTPTNWLILGYHDTRDKISLYSKGTGGLEELRSNLTEEVLYGFVRIDDRFALLAYVSEQVSGLRRARALVHGKAVGALFKNTHVQINSSNLAELSEEKVRNRLGLVEGPPTPDPSGSPVMPNSPAPVAAPRPMTPVSPAPPATFNNINTAIPTSQSVATEVSSPVRVASPALSNGGTTTPRTERQMEIEAAERKMREEMDRQKKAEVLKRRKETQEREAREQEVFAHKQAVELEQKRKYESDRAAREAMKKQLIEMEKLRGSGLSGYITIQIHGSPFWRRRFYVMRGQAVSFYRDEFDRKSAISELRLGGRVVNIEDASLDCLIPNSFRVDLYTGESHLFFSDATKDKELAIAGFMKCNESA</sequence>
<dbReference type="AlphaFoldDB" id="A0A9P6K6I7"/>
<dbReference type="InterPro" id="IPR029006">
    <property type="entry name" value="ADF-H/Gelsolin-like_dom_sf"/>
</dbReference>
<evidence type="ECO:0000313" key="4">
    <source>
        <dbReference type="Proteomes" id="UP000723463"/>
    </source>
</evidence>
<feature type="region of interest" description="Disordered" evidence="1">
    <location>
        <begin position="125"/>
        <end position="149"/>
    </location>
</feature>
<evidence type="ECO:0000259" key="2">
    <source>
        <dbReference type="PROSITE" id="PS51263"/>
    </source>
</evidence>
<keyword evidence="4" id="KW-1185">Reference proteome</keyword>
<protein>
    <recommendedName>
        <fullName evidence="2">ADF-H domain-containing protein</fullName>
    </recommendedName>
</protein>
<dbReference type="GO" id="GO:0051015">
    <property type="term" value="F:actin filament binding"/>
    <property type="evidence" value="ECO:0007669"/>
    <property type="project" value="TreeGrafter"/>
</dbReference>
<reference evidence="3" key="1">
    <citation type="journal article" date="2020" name="Fungal Divers.">
        <title>Resolving the Mortierellaceae phylogeny through synthesis of multi-gene phylogenetics and phylogenomics.</title>
        <authorList>
            <person name="Vandepol N."/>
            <person name="Liber J."/>
            <person name="Desiro A."/>
            <person name="Na H."/>
            <person name="Kennedy M."/>
            <person name="Barry K."/>
            <person name="Grigoriev I.V."/>
            <person name="Miller A.N."/>
            <person name="O'Donnell K."/>
            <person name="Stajich J.E."/>
            <person name="Bonito G."/>
        </authorList>
    </citation>
    <scope>NUCLEOTIDE SEQUENCE</scope>
    <source>
        <strain evidence="3">NRRL 2591</strain>
    </source>
</reference>
<accession>A0A9P6K6I7</accession>
<proteinExistence type="predicted"/>
<dbReference type="Gene3D" id="3.40.20.10">
    <property type="entry name" value="Severin"/>
    <property type="match status" value="1"/>
</dbReference>
<comment type="caution">
    <text evidence="3">The sequence shown here is derived from an EMBL/GenBank/DDBJ whole genome shotgun (WGS) entry which is preliminary data.</text>
</comment>
<dbReference type="PROSITE" id="PS51263">
    <property type="entry name" value="ADF_H"/>
    <property type="match status" value="1"/>
</dbReference>
<evidence type="ECO:0000313" key="3">
    <source>
        <dbReference type="EMBL" id="KAF9548601.1"/>
    </source>
</evidence>
<dbReference type="PANTHER" id="PTHR10829:SF56">
    <property type="entry name" value="ADF-H DOMAIN-CONTAINING PROTEIN"/>
    <property type="match status" value="1"/>
</dbReference>
<feature type="compositionally biased region" description="Pro residues" evidence="1">
    <location>
        <begin position="128"/>
        <end position="149"/>
    </location>
</feature>
<dbReference type="GO" id="GO:0005884">
    <property type="term" value="C:actin filament"/>
    <property type="evidence" value="ECO:0007669"/>
    <property type="project" value="TreeGrafter"/>
</dbReference>
<dbReference type="InterPro" id="IPR002108">
    <property type="entry name" value="ADF-H"/>
</dbReference>
<dbReference type="EMBL" id="JAAAXW010000028">
    <property type="protein sequence ID" value="KAF9548601.1"/>
    <property type="molecule type" value="Genomic_DNA"/>
</dbReference>
<name>A0A9P6K6I7_9FUNG</name>
<dbReference type="SUPFAM" id="SSF50729">
    <property type="entry name" value="PH domain-like"/>
    <property type="match status" value="1"/>
</dbReference>
<dbReference type="GO" id="GO:0030427">
    <property type="term" value="C:site of polarized growth"/>
    <property type="evidence" value="ECO:0007669"/>
    <property type="project" value="TreeGrafter"/>
</dbReference>
<evidence type="ECO:0000256" key="1">
    <source>
        <dbReference type="SAM" id="MobiDB-lite"/>
    </source>
</evidence>
<dbReference type="GO" id="GO:0030864">
    <property type="term" value="C:cortical actin cytoskeleton"/>
    <property type="evidence" value="ECO:0007669"/>
    <property type="project" value="TreeGrafter"/>
</dbReference>
<dbReference type="PANTHER" id="PTHR10829">
    <property type="entry name" value="CORTACTIN AND DREBRIN"/>
    <property type="match status" value="1"/>
</dbReference>